<dbReference type="PIRSF" id="PIRSF000239">
    <property type="entry name" value="AHPC"/>
    <property type="match status" value="1"/>
</dbReference>
<accession>A0A137YYZ1</accession>
<dbReference type="RefSeq" id="WP_068746542.1">
    <property type="nucleotide sequence ID" value="NZ_LSRE01000044.1"/>
</dbReference>
<keyword evidence="7" id="KW-1185">Reference proteome</keyword>
<comment type="caution">
    <text evidence="6">The sequence shown here is derived from an EMBL/GenBank/DDBJ whole genome shotgun (WGS) entry which is preliminary data.</text>
</comment>
<dbReference type="InterPro" id="IPR000866">
    <property type="entry name" value="AhpC/TSA"/>
</dbReference>
<evidence type="ECO:0000313" key="7">
    <source>
        <dbReference type="Proteomes" id="UP000070409"/>
    </source>
</evidence>
<dbReference type="PANTHER" id="PTHR43110:SF1">
    <property type="entry name" value="THIOL PEROXIDASE"/>
    <property type="match status" value="1"/>
</dbReference>
<dbReference type="CDD" id="cd03018">
    <property type="entry name" value="PRX_AhpE_like"/>
    <property type="match status" value="1"/>
</dbReference>
<dbReference type="EMBL" id="LSRE01000044">
    <property type="protein sequence ID" value="KXO91162.1"/>
    <property type="molecule type" value="Genomic_DNA"/>
</dbReference>
<evidence type="ECO:0000256" key="4">
    <source>
        <dbReference type="ARBA" id="ARBA00023284"/>
    </source>
</evidence>
<name>A0A137YYZ1_9ACTN</name>
<keyword evidence="4" id="KW-0676">Redox-active center</keyword>
<proteinExistence type="predicted"/>
<keyword evidence="2" id="KW-0049">Antioxidant</keyword>
<dbReference type="Gene3D" id="3.40.30.10">
    <property type="entry name" value="Glutaredoxin"/>
    <property type="match status" value="1"/>
</dbReference>
<gene>
    <name evidence="6" type="ORF">AXK61_06225</name>
</gene>
<dbReference type="InterPro" id="IPR024706">
    <property type="entry name" value="Peroxiredoxin_AhpC-typ"/>
</dbReference>
<sequence>MTTPCPDGAPSAPLQVGAVAPDFTLRDQNNRPVSLESYRGKKNVLLVFFPLAFTGTCESELGGIRDSLPSFENDDAAVIAVSVGPPPTHKVWSGSQGYLFPIVSDFWPHGAVSREYGVLNERNGYPNRGTFVIDRDGVIRFSEMNEPGVPRDQSLWEHALAALASTGKRV</sequence>
<dbReference type="PROSITE" id="PS51352">
    <property type="entry name" value="THIOREDOXIN_2"/>
    <property type="match status" value="1"/>
</dbReference>
<dbReference type="InterPro" id="IPR013766">
    <property type="entry name" value="Thioredoxin_domain"/>
</dbReference>
<evidence type="ECO:0000256" key="1">
    <source>
        <dbReference type="ARBA" id="ARBA00022559"/>
    </source>
</evidence>
<feature type="domain" description="Thioredoxin" evidence="5">
    <location>
        <begin position="14"/>
        <end position="165"/>
    </location>
</feature>
<protein>
    <submittedName>
        <fullName evidence="6">Peroxiredoxin</fullName>
    </submittedName>
</protein>
<keyword evidence="1" id="KW-0575">Peroxidase</keyword>
<evidence type="ECO:0000313" key="6">
    <source>
        <dbReference type="EMBL" id="KXO91162.1"/>
    </source>
</evidence>
<evidence type="ECO:0000259" key="5">
    <source>
        <dbReference type="PROSITE" id="PS51352"/>
    </source>
</evidence>
<evidence type="ECO:0000256" key="3">
    <source>
        <dbReference type="ARBA" id="ARBA00023002"/>
    </source>
</evidence>
<evidence type="ECO:0000256" key="2">
    <source>
        <dbReference type="ARBA" id="ARBA00022862"/>
    </source>
</evidence>
<dbReference type="Proteomes" id="UP000070409">
    <property type="component" value="Unassembled WGS sequence"/>
</dbReference>
<dbReference type="InterPro" id="IPR050455">
    <property type="entry name" value="Tpx_Peroxidase_subfamily"/>
</dbReference>
<dbReference type="SUPFAM" id="SSF52833">
    <property type="entry name" value="Thioredoxin-like"/>
    <property type="match status" value="1"/>
</dbReference>
<reference evidence="6 7" key="1">
    <citation type="submission" date="2016-02" db="EMBL/GenBank/DDBJ databases">
        <authorList>
            <person name="Teng J.L."/>
            <person name="Tang Y."/>
            <person name="Huang Y."/>
            <person name="Guo F."/>
            <person name="Wei W."/>
            <person name="Chen J.H."/>
            <person name="Wong S.Y."/>
            <person name="Lau S.K."/>
            <person name="Woo P.C."/>
        </authorList>
    </citation>
    <scope>NUCLEOTIDE SEQUENCE [LARGE SCALE GENOMIC DNA]</scope>
    <source>
        <strain evidence="6 7">JCM 13375</strain>
    </source>
</reference>
<dbReference type="PANTHER" id="PTHR43110">
    <property type="entry name" value="THIOL PEROXIDASE"/>
    <property type="match status" value="1"/>
</dbReference>
<organism evidence="6 7">
    <name type="scientific">Tsukamurella pseudospumae</name>
    <dbReference type="NCBI Taxonomy" id="239498"/>
    <lineage>
        <taxon>Bacteria</taxon>
        <taxon>Bacillati</taxon>
        <taxon>Actinomycetota</taxon>
        <taxon>Actinomycetes</taxon>
        <taxon>Mycobacteriales</taxon>
        <taxon>Tsukamurellaceae</taxon>
        <taxon>Tsukamurella</taxon>
    </lineage>
</organism>
<dbReference type="InterPro" id="IPR036249">
    <property type="entry name" value="Thioredoxin-like_sf"/>
</dbReference>
<dbReference type="Pfam" id="PF00578">
    <property type="entry name" value="AhpC-TSA"/>
    <property type="match status" value="1"/>
</dbReference>
<keyword evidence="3" id="KW-0560">Oxidoreductase</keyword>